<keyword evidence="1" id="KW-0812">Transmembrane</keyword>
<reference evidence="2 3" key="1">
    <citation type="submission" date="2019-07" db="EMBL/GenBank/DDBJ databases">
        <title>Genomics analysis of Aphanomyces spp. identifies a new class of oomycete effector associated with host adaptation.</title>
        <authorList>
            <person name="Gaulin E."/>
        </authorList>
    </citation>
    <scope>NUCLEOTIDE SEQUENCE [LARGE SCALE GENOMIC DNA]</scope>
    <source>
        <strain evidence="2 3">ATCC 201684</strain>
    </source>
</reference>
<protein>
    <recommendedName>
        <fullName evidence="4">Transmembrane protein 222</fullName>
    </recommendedName>
</protein>
<gene>
    <name evidence="2" type="ORF">Ae201684_015468</name>
</gene>
<dbReference type="PANTHER" id="PTHR20921:SF0">
    <property type="entry name" value="TRANSMEMBRANE PROTEIN 222"/>
    <property type="match status" value="1"/>
</dbReference>
<evidence type="ECO:0000256" key="1">
    <source>
        <dbReference type="SAM" id="Phobius"/>
    </source>
</evidence>
<accession>A0A6G0WGJ9</accession>
<evidence type="ECO:0000313" key="3">
    <source>
        <dbReference type="Proteomes" id="UP000481153"/>
    </source>
</evidence>
<keyword evidence="3" id="KW-1185">Reference proteome</keyword>
<dbReference type="InterPro" id="IPR008496">
    <property type="entry name" value="TMEM222/RTE1"/>
</dbReference>
<dbReference type="Proteomes" id="UP000481153">
    <property type="component" value="Unassembled WGS sequence"/>
</dbReference>
<evidence type="ECO:0008006" key="4">
    <source>
        <dbReference type="Google" id="ProtNLM"/>
    </source>
</evidence>
<dbReference type="AlphaFoldDB" id="A0A6G0WGJ9"/>
<dbReference type="OrthoDB" id="267284at2759"/>
<name>A0A6G0WGJ9_9STRA</name>
<evidence type="ECO:0000313" key="2">
    <source>
        <dbReference type="EMBL" id="KAF0726250.1"/>
    </source>
</evidence>
<keyword evidence="1" id="KW-1133">Transmembrane helix</keyword>
<comment type="caution">
    <text evidence="2">The sequence shown here is derived from an EMBL/GenBank/DDBJ whole genome shotgun (WGS) entry which is preliminary data.</text>
</comment>
<sequence length="177" mass="20310">MSAAEDEHRVDDKSLAIDVSRDRFPFSIVWTPLPMITWLIPIIGHMGIADSNGVIYDFAGPYFIGEDDFAFGRPTRYLQLTLPDTISPEVWDDGVRKGCEIYKKRMHNICCDNCHSHVARCLNSMNFPCPMGQWNMIWLCFYMLFWGRFVNVRGAILTWTPFCCIVAVILVAALYSK</sequence>
<keyword evidence="1" id="KW-0472">Membrane</keyword>
<proteinExistence type="predicted"/>
<dbReference type="PANTHER" id="PTHR20921">
    <property type="entry name" value="TRANSMEMBRANE PROTEIN 222"/>
    <property type="match status" value="1"/>
</dbReference>
<dbReference type="EMBL" id="VJMJ01000220">
    <property type="protein sequence ID" value="KAF0726250.1"/>
    <property type="molecule type" value="Genomic_DNA"/>
</dbReference>
<dbReference type="Pfam" id="PF05608">
    <property type="entry name" value="RTE1"/>
    <property type="match status" value="2"/>
</dbReference>
<feature type="transmembrane region" description="Helical" evidence="1">
    <location>
        <begin position="134"/>
        <end position="150"/>
    </location>
</feature>
<organism evidence="2 3">
    <name type="scientific">Aphanomyces euteiches</name>
    <dbReference type="NCBI Taxonomy" id="100861"/>
    <lineage>
        <taxon>Eukaryota</taxon>
        <taxon>Sar</taxon>
        <taxon>Stramenopiles</taxon>
        <taxon>Oomycota</taxon>
        <taxon>Saprolegniomycetes</taxon>
        <taxon>Saprolegniales</taxon>
        <taxon>Verrucalvaceae</taxon>
        <taxon>Aphanomyces</taxon>
    </lineage>
</organism>
<dbReference type="VEuPathDB" id="FungiDB:AeMF1_010096"/>
<feature type="transmembrane region" description="Helical" evidence="1">
    <location>
        <begin position="156"/>
        <end position="175"/>
    </location>
</feature>